<dbReference type="Pfam" id="PF00072">
    <property type="entry name" value="Response_reg"/>
    <property type="match status" value="1"/>
</dbReference>
<dbReference type="SMART" id="SM00448">
    <property type="entry name" value="REC"/>
    <property type="match status" value="1"/>
</dbReference>
<evidence type="ECO:0000313" key="5">
    <source>
        <dbReference type="Proteomes" id="UP000199028"/>
    </source>
</evidence>
<proteinExistence type="predicted"/>
<accession>A0A1H9T223</accession>
<dbReference type="AlphaFoldDB" id="A0A1H9T223"/>
<feature type="domain" description="Response regulatory" evidence="3">
    <location>
        <begin position="27"/>
        <end position="143"/>
    </location>
</feature>
<protein>
    <submittedName>
        <fullName evidence="4">Response regulator receiver domain-containing protein</fullName>
    </submittedName>
</protein>
<dbReference type="CDD" id="cd00156">
    <property type="entry name" value="REC"/>
    <property type="match status" value="1"/>
</dbReference>
<dbReference type="Gene3D" id="3.40.50.2300">
    <property type="match status" value="1"/>
</dbReference>
<evidence type="ECO:0000259" key="3">
    <source>
        <dbReference type="PROSITE" id="PS50110"/>
    </source>
</evidence>
<dbReference type="InterPro" id="IPR011006">
    <property type="entry name" value="CheY-like_superfamily"/>
</dbReference>
<dbReference type="InterPro" id="IPR001789">
    <property type="entry name" value="Sig_transdc_resp-reg_receiver"/>
</dbReference>
<dbReference type="InterPro" id="IPR050595">
    <property type="entry name" value="Bact_response_regulator"/>
</dbReference>
<dbReference type="EMBL" id="FOFT01000007">
    <property type="protein sequence ID" value="SER90759.1"/>
    <property type="molecule type" value="Genomic_DNA"/>
</dbReference>
<reference evidence="5" key="1">
    <citation type="submission" date="2016-10" db="EMBL/GenBank/DDBJ databases">
        <authorList>
            <person name="Varghese N."/>
            <person name="Submissions S."/>
        </authorList>
    </citation>
    <scope>NUCLEOTIDE SEQUENCE [LARGE SCALE GENOMIC DNA]</scope>
    <source>
        <strain evidence="5">CGMCC 4.578</strain>
    </source>
</reference>
<dbReference type="SUPFAM" id="SSF52172">
    <property type="entry name" value="CheY-like"/>
    <property type="match status" value="1"/>
</dbReference>
<evidence type="ECO:0000256" key="2">
    <source>
        <dbReference type="PROSITE-ProRule" id="PRU00169"/>
    </source>
</evidence>
<organism evidence="4 5">
    <name type="scientific">Lentzea flaviverrucosa</name>
    <dbReference type="NCBI Taxonomy" id="200379"/>
    <lineage>
        <taxon>Bacteria</taxon>
        <taxon>Bacillati</taxon>
        <taxon>Actinomycetota</taxon>
        <taxon>Actinomycetes</taxon>
        <taxon>Pseudonocardiales</taxon>
        <taxon>Pseudonocardiaceae</taxon>
        <taxon>Lentzea</taxon>
    </lineage>
</organism>
<name>A0A1H9T223_9PSEU</name>
<evidence type="ECO:0000256" key="1">
    <source>
        <dbReference type="ARBA" id="ARBA00022553"/>
    </source>
</evidence>
<dbReference type="Proteomes" id="UP000199028">
    <property type="component" value="Unassembled WGS sequence"/>
</dbReference>
<feature type="modified residue" description="4-aspartylphosphate" evidence="2">
    <location>
        <position position="78"/>
    </location>
</feature>
<dbReference type="PANTHER" id="PTHR44591">
    <property type="entry name" value="STRESS RESPONSE REGULATOR PROTEIN 1"/>
    <property type="match status" value="1"/>
</dbReference>
<dbReference type="PROSITE" id="PS50110">
    <property type="entry name" value="RESPONSE_REGULATORY"/>
    <property type="match status" value="1"/>
</dbReference>
<gene>
    <name evidence="4" type="ORF">SAMN05216195_107298</name>
</gene>
<sequence length="150" mass="16677">MSKIDGDLVLRTRIVSGILARMSLAGLVLVVEDEDPVRRYTVSLLEELGFTVLQAIDGTEAIAILRRRSTEIDAMLLDHSMPGLSGEEVLAELEREGLTVPVVLTSGYDRRSLERRFAGHEIADYLQKPFRLETLDETIRAVLAKRAQAS</sequence>
<dbReference type="GO" id="GO:0000160">
    <property type="term" value="P:phosphorelay signal transduction system"/>
    <property type="evidence" value="ECO:0007669"/>
    <property type="project" value="InterPro"/>
</dbReference>
<keyword evidence="1 2" id="KW-0597">Phosphoprotein</keyword>
<keyword evidence="5" id="KW-1185">Reference proteome</keyword>
<evidence type="ECO:0000313" key="4">
    <source>
        <dbReference type="EMBL" id="SER90759.1"/>
    </source>
</evidence>
<dbReference type="PANTHER" id="PTHR44591:SF3">
    <property type="entry name" value="RESPONSE REGULATORY DOMAIN-CONTAINING PROTEIN"/>
    <property type="match status" value="1"/>
</dbReference>